<dbReference type="Gene3D" id="3.20.10.10">
    <property type="entry name" value="D-amino Acid Aminotransferase, subunit A, domain 2"/>
    <property type="match status" value="1"/>
</dbReference>
<keyword evidence="2" id="KW-0808">Transferase</keyword>
<keyword evidence="2" id="KW-0032">Aminotransferase</keyword>
<dbReference type="Gene3D" id="3.30.470.10">
    <property type="match status" value="1"/>
</dbReference>
<dbReference type="InterPro" id="IPR036038">
    <property type="entry name" value="Aminotransferase-like"/>
</dbReference>
<dbReference type="PANTHER" id="PTHR42743:SF13">
    <property type="entry name" value="P-LOOP CONTAINING NUCLEOSIDE TRIPHOSPHATE HYDROLASE PROTEIN"/>
    <property type="match status" value="1"/>
</dbReference>
<organism evidence="2 3">
    <name type="scientific">Desulfocurvibacter africanus subsp. africanus str. Walvis Bay</name>
    <dbReference type="NCBI Taxonomy" id="690850"/>
    <lineage>
        <taxon>Bacteria</taxon>
        <taxon>Pseudomonadati</taxon>
        <taxon>Thermodesulfobacteriota</taxon>
        <taxon>Desulfovibrionia</taxon>
        <taxon>Desulfovibrionales</taxon>
        <taxon>Desulfovibrionaceae</taxon>
        <taxon>Desulfocurvibacter</taxon>
    </lineage>
</organism>
<comment type="similarity">
    <text evidence="1">Belongs to the class-IV pyridoxal-phosphate-dependent aminotransferase family.</text>
</comment>
<dbReference type="AlphaFoldDB" id="F3YXM9"/>
<keyword evidence="3" id="KW-1185">Reference proteome</keyword>
<evidence type="ECO:0000256" key="1">
    <source>
        <dbReference type="ARBA" id="ARBA00009320"/>
    </source>
</evidence>
<dbReference type="RefSeq" id="WP_014259280.1">
    <property type="nucleotide sequence ID" value="NC_016629.1"/>
</dbReference>
<dbReference type="GO" id="GO:0008483">
    <property type="term" value="F:transaminase activity"/>
    <property type="evidence" value="ECO:0007669"/>
    <property type="project" value="UniProtKB-KW"/>
</dbReference>
<dbReference type="STRING" id="690850.Desaf_1130"/>
<dbReference type="EMBL" id="CP003221">
    <property type="protein sequence ID" value="EGJ49473.1"/>
    <property type="molecule type" value="Genomic_DNA"/>
</dbReference>
<dbReference type="HOGENOM" id="CLU_1084721_0_0_7"/>
<proteinExistence type="inferred from homology"/>
<reference evidence="2 3" key="1">
    <citation type="journal article" date="2011" name="J. Bacteriol.">
        <title>Genome sequence of the mercury-methylating and pleomorphic Desulfovibrio africanus Strain Walvis Bay.</title>
        <authorList>
            <person name="Brown S.D."/>
            <person name="Wall J.D."/>
            <person name="Kucken A.M."/>
            <person name="Gilmour C.C."/>
            <person name="Podar M."/>
            <person name="Brandt C.C."/>
            <person name="Teshima H."/>
            <person name="Detter J.C."/>
            <person name="Han C.S."/>
            <person name="Land M.L."/>
            <person name="Lucas S."/>
            <person name="Han J."/>
            <person name="Pennacchio L."/>
            <person name="Nolan M."/>
            <person name="Pitluck S."/>
            <person name="Woyke T."/>
            <person name="Goodwin L."/>
            <person name="Palumbo A.V."/>
            <person name="Elias D.A."/>
        </authorList>
    </citation>
    <scope>NUCLEOTIDE SEQUENCE [LARGE SCALE GENOMIC DNA]</scope>
    <source>
        <strain evidence="2 3">Walvis Bay</strain>
    </source>
</reference>
<dbReference type="InterPro" id="IPR001544">
    <property type="entry name" value="Aminotrans_IV"/>
</dbReference>
<sequence>MIFYYKGEYVADGWQVSPDDLHVRFGVGFFETLYYSGQMIRYLDAHLERVFHSMEQFQVAYAKAPWEEVVAELLHRNGLAGGTAKVNIFYPVADFGQRAQPLIQVSPWHPEPDRLYRLVVYPWHQESYLSGHKSMNYMHNVLAKRHARQQDRDDALLTDSAGQVLETSACALLFSDGSGFVAPKSDFTLRSVSLARAAGALPIRHRSVRLAELPEFRHAYVLNSLIGMRPVTSIGDTAYEPDEKSCELATLRIL</sequence>
<name>F3YXM9_DESAF</name>
<evidence type="ECO:0000313" key="3">
    <source>
        <dbReference type="Proteomes" id="UP000007844"/>
    </source>
</evidence>
<dbReference type="PANTHER" id="PTHR42743">
    <property type="entry name" value="AMINO-ACID AMINOTRANSFERASE"/>
    <property type="match status" value="1"/>
</dbReference>
<dbReference type="Proteomes" id="UP000007844">
    <property type="component" value="Chromosome"/>
</dbReference>
<gene>
    <name evidence="2" type="ORF">Desaf_1130</name>
</gene>
<dbReference type="InterPro" id="IPR050571">
    <property type="entry name" value="Class-IV_PLP-Dep_Aminotrnsfr"/>
</dbReference>
<evidence type="ECO:0000313" key="2">
    <source>
        <dbReference type="EMBL" id="EGJ49473.1"/>
    </source>
</evidence>
<dbReference type="InterPro" id="IPR043131">
    <property type="entry name" value="BCAT-like_N"/>
</dbReference>
<dbReference type="KEGG" id="daf:Desaf_1130"/>
<protein>
    <submittedName>
        <fullName evidence="2">Aminotransferase class IV</fullName>
    </submittedName>
</protein>
<dbReference type="eggNOG" id="COG0115">
    <property type="taxonomic scope" value="Bacteria"/>
</dbReference>
<dbReference type="GO" id="GO:0046394">
    <property type="term" value="P:carboxylic acid biosynthetic process"/>
    <property type="evidence" value="ECO:0007669"/>
    <property type="project" value="UniProtKB-ARBA"/>
</dbReference>
<dbReference type="InterPro" id="IPR043132">
    <property type="entry name" value="BCAT-like_C"/>
</dbReference>
<dbReference type="SUPFAM" id="SSF56752">
    <property type="entry name" value="D-aminoacid aminotransferase-like PLP-dependent enzymes"/>
    <property type="match status" value="1"/>
</dbReference>
<dbReference type="Pfam" id="PF01063">
    <property type="entry name" value="Aminotran_4"/>
    <property type="match status" value="1"/>
</dbReference>
<accession>F3YXM9</accession>